<evidence type="ECO:0000256" key="1">
    <source>
        <dbReference type="SAM" id="Phobius"/>
    </source>
</evidence>
<evidence type="ECO:0000313" key="4">
    <source>
        <dbReference type="EMBL" id="HGQ65309.1"/>
    </source>
</evidence>
<dbReference type="Pfam" id="PF01882">
    <property type="entry name" value="DUF58"/>
    <property type="match status" value="1"/>
</dbReference>
<evidence type="ECO:0000259" key="2">
    <source>
        <dbReference type="Pfam" id="PF01882"/>
    </source>
</evidence>
<keyword evidence="1" id="KW-0472">Membrane</keyword>
<keyword evidence="1" id="KW-1133">Transmembrane helix</keyword>
<feature type="domain" description="DUF58" evidence="2">
    <location>
        <begin position="205"/>
        <end position="315"/>
    </location>
</feature>
<sequence>MEILSQSELINATQRTKALIIISSLFIAFGALYSPHLLGTGVALIILLVSLRLYASLELYAVSKCRATVSNVFAIEGDVVEVPIVIENPTSVPIATAEISVAYSQYLKLVEGVKASLVLIPARGSVKLMLRFKARVGNHVVGPLELAVRDVFGFFRFDYTLEVIGTIKCVPRASETVVKRLMVFTRTTGLTRSKRAGYGVELYGVREYKIGDDVRRIIWKYLASKHKLVVKEMELEAMNRVIFVVDGTLDTWAGPYGYTPFEYSCRVVASISKYLSKRGDLMGAIIFAENGIYRTPKLTRSYRRIIEPFAEYKPCVNEIKEGNNRVIALENAFKHIVSMLPREKSLVFFLTPNPSYQYKQILSTIAKKLTALGHEIYIVLPLITTFEIKGMPEWAQAIYRVKTFSIVKEHIEYAKLLRKLGIKTIVAGAQQVPQMIVSLLEARYGY</sequence>
<proteinExistence type="predicted"/>
<name>A0A7C4NMC0_9CREN</name>
<dbReference type="SUPFAM" id="SSF53300">
    <property type="entry name" value="vWA-like"/>
    <property type="match status" value="1"/>
</dbReference>
<feature type="transmembrane region" description="Helical" evidence="1">
    <location>
        <begin position="18"/>
        <end position="36"/>
    </location>
</feature>
<organism evidence="4">
    <name type="scientific">Ignisphaera aggregans</name>
    <dbReference type="NCBI Taxonomy" id="334771"/>
    <lineage>
        <taxon>Archaea</taxon>
        <taxon>Thermoproteota</taxon>
        <taxon>Thermoprotei</taxon>
        <taxon>Desulfurococcales</taxon>
        <taxon>Desulfurococcaceae</taxon>
        <taxon>Ignisphaera</taxon>
    </lineage>
</organism>
<dbReference type="InterPro" id="IPR002881">
    <property type="entry name" value="DUF58"/>
</dbReference>
<accession>A0A7C4NMC0</accession>
<dbReference type="EMBL" id="DTCK01000049">
    <property type="protein sequence ID" value="HGQ36834.1"/>
    <property type="molecule type" value="Genomic_DNA"/>
</dbReference>
<dbReference type="PANTHER" id="PTHR33608:SF6">
    <property type="entry name" value="BLL2464 PROTEIN"/>
    <property type="match status" value="1"/>
</dbReference>
<reference evidence="4" key="1">
    <citation type="journal article" date="2020" name="mSystems">
        <title>Genome- and Community-Level Interaction Insights into Carbon Utilization and Element Cycling Functions of Hydrothermarchaeota in Hydrothermal Sediment.</title>
        <authorList>
            <person name="Zhou Z."/>
            <person name="Liu Y."/>
            <person name="Xu W."/>
            <person name="Pan J."/>
            <person name="Luo Z.H."/>
            <person name="Li M."/>
        </authorList>
    </citation>
    <scope>NUCLEOTIDE SEQUENCE [LARGE SCALE GENOMIC DNA]</scope>
    <source>
        <strain evidence="4">SpSt-637</strain>
        <strain evidence="3">SpSt-667</strain>
    </source>
</reference>
<dbReference type="InterPro" id="IPR036465">
    <property type="entry name" value="vWFA_dom_sf"/>
</dbReference>
<keyword evidence="1" id="KW-0812">Transmembrane</keyword>
<dbReference type="AlphaFoldDB" id="A0A7C4NMC0"/>
<evidence type="ECO:0000313" key="3">
    <source>
        <dbReference type="EMBL" id="HGQ36834.1"/>
    </source>
</evidence>
<dbReference type="PANTHER" id="PTHR33608">
    <property type="entry name" value="BLL2464 PROTEIN"/>
    <property type="match status" value="1"/>
</dbReference>
<dbReference type="EMBL" id="DTBD01000086">
    <property type="protein sequence ID" value="HGQ65309.1"/>
    <property type="molecule type" value="Genomic_DNA"/>
</dbReference>
<gene>
    <name evidence="4" type="ORF">ENU08_08720</name>
    <name evidence="3" type="ORF">ENU41_09220</name>
</gene>
<protein>
    <submittedName>
        <fullName evidence="4">DUF58 domain-containing protein</fullName>
    </submittedName>
</protein>
<comment type="caution">
    <text evidence="4">The sequence shown here is derived from an EMBL/GenBank/DDBJ whole genome shotgun (WGS) entry which is preliminary data.</text>
</comment>